<dbReference type="Proteomes" id="UP000077115">
    <property type="component" value="Unassembled WGS sequence"/>
</dbReference>
<dbReference type="EMBL" id="DS022300">
    <property type="protein sequence ID" value="OAJ36778.1"/>
    <property type="molecule type" value="Genomic_DNA"/>
</dbReference>
<sequence length="101" mass="11349">MSLSRRLADRTRNFSPKFQTEDKMTEHRICNRCSESISSSSKNMANHLSRCKEIPTTISYASVAVSESSNVSVSVFSASLRSQWVVVISPMTWTPIQSRGF</sequence>
<reference evidence="1 2" key="1">
    <citation type="submission" date="2006-10" db="EMBL/GenBank/DDBJ databases">
        <title>The Genome Sequence of Batrachochytrium dendrobatidis JEL423.</title>
        <authorList>
            <consortium name="The Broad Institute Genome Sequencing Platform"/>
            <person name="Birren B."/>
            <person name="Lander E."/>
            <person name="Galagan J."/>
            <person name="Cuomo C."/>
            <person name="Devon K."/>
            <person name="Jaffe D."/>
            <person name="Butler J."/>
            <person name="Alvarez P."/>
            <person name="Gnerre S."/>
            <person name="Grabherr M."/>
            <person name="Kleber M."/>
            <person name="Mauceli E."/>
            <person name="Brockman W."/>
            <person name="Young S."/>
            <person name="LaButti K."/>
            <person name="Sykes S."/>
            <person name="DeCaprio D."/>
            <person name="Crawford M."/>
            <person name="Koehrsen M."/>
            <person name="Engels R."/>
            <person name="Montgomery P."/>
            <person name="Pearson M."/>
            <person name="Howarth C."/>
            <person name="Larson L."/>
            <person name="White J."/>
            <person name="O'Leary S."/>
            <person name="Kodira C."/>
            <person name="Zeng Q."/>
            <person name="Yandava C."/>
            <person name="Alvarado L."/>
            <person name="Longcore J."/>
            <person name="James T."/>
        </authorList>
    </citation>
    <scope>NUCLEOTIDE SEQUENCE [LARGE SCALE GENOMIC DNA]</scope>
    <source>
        <strain evidence="1 2">JEL423</strain>
    </source>
</reference>
<name>A0A177W9M1_BATDL</name>
<dbReference type="AlphaFoldDB" id="A0A177W9M1"/>
<evidence type="ECO:0000313" key="2">
    <source>
        <dbReference type="Proteomes" id="UP000077115"/>
    </source>
</evidence>
<protein>
    <submittedName>
        <fullName evidence="1">Uncharacterized protein</fullName>
    </submittedName>
</protein>
<accession>A0A177W9M1</accession>
<evidence type="ECO:0000313" key="1">
    <source>
        <dbReference type="EMBL" id="OAJ36778.1"/>
    </source>
</evidence>
<gene>
    <name evidence="1" type="ORF">BDEG_20913</name>
</gene>
<proteinExistence type="predicted"/>
<reference evidence="1 2" key="2">
    <citation type="submission" date="2016-05" db="EMBL/GenBank/DDBJ databases">
        <title>Lineage-specific infection strategies underlie the spectrum of fungal disease in amphibians.</title>
        <authorList>
            <person name="Cuomo C.A."/>
            <person name="Farrer R.A."/>
            <person name="James T."/>
            <person name="Longcore J."/>
            <person name="Birren B."/>
        </authorList>
    </citation>
    <scope>NUCLEOTIDE SEQUENCE [LARGE SCALE GENOMIC DNA]</scope>
    <source>
        <strain evidence="1 2">JEL423</strain>
    </source>
</reference>
<organism evidence="1 2">
    <name type="scientific">Batrachochytrium dendrobatidis (strain JEL423)</name>
    <dbReference type="NCBI Taxonomy" id="403673"/>
    <lineage>
        <taxon>Eukaryota</taxon>
        <taxon>Fungi</taxon>
        <taxon>Fungi incertae sedis</taxon>
        <taxon>Chytridiomycota</taxon>
        <taxon>Chytridiomycota incertae sedis</taxon>
        <taxon>Chytridiomycetes</taxon>
        <taxon>Rhizophydiales</taxon>
        <taxon>Rhizophydiales incertae sedis</taxon>
        <taxon>Batrachochytrium</taxon>
    </lineage>
</organism>
<dbReference type="VEuPathDB" id="FungiDB:BDEG_20913"/>